<keyword evidence="1" id="KW-1133">Transmembrane helix</keyword>
<keyword evidence="1" id="KW-0812">Transmembrane</keyword>
<keyword evidence="1" id="KW-0472">Membrane</keyword>
<evidence type="ECO:0000313" key="2">
    <source>
        <dbReference type="EMBL" id="MFC6377005.1"/>
    </source>
</evidence>
<name>A0ABW1VVI3_9GAMM</name>
<dbReference type="Proteomes" id="UP001596230">
    <property type="component" value="Unassembled WGS sequence"/>
</dbReference>
<feature type="transmembrane region" description="Helical" evidence="1">
    <location>
        <begin position="140"/>
        <end position="159"/>
    </location>
</feature>
<evidence type="ECO:0000256" key="1">
    <source>
        <dbReference type="SAM" id="Phobius"/>
    </source>
</evidence>
<comment type="caution">
    <text evidence="2">The sequence shown here is derived from an EMBL/GenBank/DDBJ whole genome shotgun (WGS) entry which is preliminary data.</text>
</comment>
<dbReference type="EMBL" id="JBHSUB010000004">
    <property type="protein sequence ID" value="MFC6377005.1"/>
    <property type="molecule type" value="Genomic_DNA"/>
</dbReference>
<sequence length="182" mass="21088">MKNDFFSSCQNVAGNSHRVAGRDYIEHQAPANIHFILMTESKEKLDIRAIENERFFCRRFRFSANSVARKKLIGFQDTYQFTDHQISWLSIAGLIHIKEDDVYIKSSRPVRCAGYFMVSLLTLIFSICLWVFLFSPRLTTNAGAIILLLAVIYVAVMWLTDKACLQPSRWLRSRNILSKLIF</sequence>
<keyword evidence="3" id="KW-1185">Reference proteome</keyword>
<evidence type="ECO:0000313" key="3">
    <source>
        <dbReference type="Proteomes" id="UP001596230"/>
    </source>
</evidence>
<proteinExistence type="predicted"/>
<dbReference type="RefSeq" id="WP_385946188.1">
    <property type="nucleotide sequence ID" value="NZ_JBHSUB010000004.1"/>
</dbReference>
<protein>
    <submittedName>
        <fullName evidence="2">Uncharacterized protein</fullName>
    </submittedName>
</protein>
<organism evidence="2 3">
    <name type="scientific">Tatumella terrea</name>
    <dbReference type="NCBI Taxonomy" id="419007"/>
    <lineage>
        <taxon>Bacteria</taxon>
        <taxon>Pseudomonadati</taxon>
        <taxon>Pseudomonadota</taxon>
        <taxon>Gammaproteobacteria</taxon>
        <taxon>Enterobacterales</taxon>
        <taxon>Erwiniaceae</taxon>
        <taxon>Tatumella</taxon>
    </lineage>
</organism>
<feature type="transmembrane region" description="Helical" evidence="1">
    <location>
        <begin position="113"/>
        <end position="134"/>
    </location>
</feature>
<gene>
    <name evidence="2" type="ORF">ACFP9W_02645</name>
</gene>
<accession>A0ABW1VVI3</accession>
<reference evidence="3" key="1">
    <citation type="journal article" date="2019" name="Int. J. Syst. Evol. Microbiol.">
        <title>The Global Catalogue of Microorganisms (GCM) 10K type strain sequencing project: providing services to taxonomists for standard genome sequencing and annotation.</title>
        <authorList>
            <consortium name="The Broad Institute Genomics Platform"/>
            <consortium name="The Broad Institute Genome Sequencing Center for Infectious Disease"/>
            <person name="Wu L."/>
            <person name="Ma J."/>
        </authorList>
    </citation>
    <scope>NUCLEOTIDE SEQUENCE [LARGE SCALE GENOMIC DNA]</scope>
    <source>
        <strain evidence="3">CGMCC 1.18518</strain>
    </source>
</reference>